<reference evidence="1 2" key="1">
    <citation type="journal article" date="2014" name="Genome Announc.">
        <title>Draft Genome Sequence of Streptomyces roseochromogenes subsp. oscitans DS 12.976, Producer of the Aminocoumarin Antibiotic Clorobiocin.</title>
        <authorList>
            <person name="Ruckert C."/>
            <person name="Kalinowski J."/>
            <person name="Heide L."/>
            <person name="Apel A.K."/>
        </authorList>
    </citation>
    <scope>NUCLEOTIDE SEQUENCE [LARGE SCALE GENOMIC DNA]</scope>
    <source>
        <strain evidence="1 2">DS 12.976</strain>
    </source>
</reference>
<dbReference type="Proteomes" id="UP000017984">
    <property type="component" value="Chromosome"/>
</dbReference>
<keyword evidence="2" id="KW-1185">Reference proteome</keyword>
<dbReference type="RefSeq" id="WP_023550868.1">
    <property type="nucleotide sequence ID" value="NZ_CM002285.1"/>
</dbReference>
<protein>
    <submittedName>
        <fullName evidence="1">Uncharacterized protein</fullName>
    </submittedName>
</protein>
<evidence type="ECO:0000313" key="2">
    <source>
        <dbReference type="Proteomes" id="UP000017984"/>
    </source>
</evidence>
<evidence type="ECO:0000313" key="1">
    <source>
        <dbReference type="EMBL" id="EST24408.1"/>
    </source>
</evidence>
<accession>V6JXJ3</accession>
<proteinExistence type="predicted"/>
<organism evidence="1 2">
    <name type="scientific">Streptomyces roseochromogenus subsp. oscitans DS 12.976</name>
    <dbReference type="NCBI Taxonomy" id="1352936"/>
    <lineage>
        <taxon>Bacteria</taxon>
        <taxon>Bacillati</taxon>
        <taxon>Actinomycetota</taxon>
        <taxon>Actinomycetes</taxon>
        <taxon>Kitasatosporales</taxon>
        <taxon>Streptomycetaceae</taxon>
        <taxon>Streptomyces</taxon>
    </lineage>
</organism>
<dbReference type="PATRIC" id="fig|1352936.5.peg.6417"/>
<dbReference type="OrthoDB" id="4232363at2"/>
<gene>
    <name evidence="1" type="ORF">M878_30820</name>
</gene>
<dbReference type="STRING" id="1352936.M878_30820"/>
<comment type="caution">
    <text evidence="1">The sequence shown here is derived from an EMBL/GenBank/DDBJ whole genome shotgun (WGS) entry which is preliminary data.</text>
</comment>
<sequence>MHAAVGSDDPQAVADAVAHHLRGPVIYDVLVAGPTYWALVPYWPAITWTGTAETPLLGPGSFLGVPDVEVTEPPGSYWVRPPRNRHDLCQREAVFDFILRGRRQLRAQEEPATTALELGR</sequence>
<name>V6JXJ3_STRRC</name>
<dbReference type="EMBL" id="AWQX01000267">
    <property type="protein sequence ID" value="EST24408.1"/>
    <property type="molecule type" value="Genomic_DNA"/>
</dbReference>
<dbReference type="AlphaFoldDB" id="V6JXJ3"/>
<dbReference type="HOGENOM" id="CLU_2048468_0_0_11"/>